<organism evidence="2">
    <name type="scientific">marine metagenome</name>
    <dbReference type="NCBI Taxonomy" id="408172"/>
    <lineage>
        <taxon>unclassified sequences</taxon>
        <taxon>metagenomes</taxon>
        <taxon>ecological metagenomes</taxon>
    </lineage>
</organism>
<dbReference type="Gene3D" id="3.30.499.10">
    <property type="entry name" value="Aconitase, domain 3"/>
    <property type="match status" value="1"/>
</dbReference>
<dbReference type="InterPro" id="IPR036008">
    <property type="entry name" value="Aconitase_4Fe-4S_dom"/>
</dbReference>
<dbReference type="InterPro" id="IPR015931">
    <property type="entry name" value="Acnase/IPM_dHydase_lsu_aba_1/3"/>
</dbReference>
<feature type="non-terminal residue" evidence="2">
    <location>
        <position position="1"/>
    </location>
</feature>
<dbReference type="SUPFAM" id="SSF53732">
    <property type="entry name" value="Aconitase iron-sulfur domain"/>
    <property type="match status" value="1"/>
</dbReference>
<evidence type="ECO:0008006" key="3">
    <source>
        <dbReference type="Google" id="ProtNLM"/>
    </source>
</evidence>
<keyword evidence="1" id="KW-0408">Iron</keyword>
<proteinExistence type="predicted"/>
<dbReference type="AlphaFoldDB" id="A0A381P1X1"/>
<dbReference type="EMBL" id="UINC01000691">
    <property type="protein sequence ID" value="SUZ59673.1"/>
    <property type="molecule type" value="Genomic_DNA"/>
</dbReference>
<accession>A0A381P1X1</accession>
<gene>
    <name evidence="2" type="ORF">METZ01_LOCUS12527</name>
</gene>
<evidence type="ECO:0000256" key="1">
    <source>
        <dbReference type="ARBA" id="ARBA00023004"/>
    </source>
</evidence>
<reference evidence="2" key="1">
    <citation type="submission" date="2018-05" db="EMBL/GenBank/DDBJ databases">
        <authorList>
            <person name="Lanie J.A."/>
            <person name="Ng W.-L."/>
            <person name="Kazmierczak K.M."/>
            <person name="Andrzejewski T.M."/>
            <person name="Davidsen T.M."/>
            <person name="Wayne K.J."/>
            <person name="Tettelin H."/>
            <person name="Glass J.I."/>
            <person name="Rusch D."/>
            <person name="Podicherti R."/>
            <person name="Tsui H.-C.T."/>
            <person name="Winkler M.E."/>
        </authorList>
    </citation>
    <scope>NUCLEOTIDE SEQUENCE</scope>
</reference>
<evidence type="ECO:0000313" key="2">
    <source>
        <dbReference type="EMBL" id="SUZ59673.1"/>
    </source>
</evidence>
<sequence>STRNFPNRLGKGADVFLASAELAAISSILGYLPSIGEYQKYMEEINTMGPEVYRYLNFNEIASYKDAAENAILPTLTIETAK</sequence>
<protein>
    <recommendedName>
        <fullName evidence="3">Aconitase/3-isopropylmalate dehydratase large subunit alpha/beta/alpha domain-containing protein</fullName>
    </recommendedName>
</protein>
<name>A0A381P1X1_9ZZZZ</name>